<dbReference type="CDD" id="cd02846">
    <property type="entry name" value="PAZ_argonaute_like"/>
    <property type="match status" value="1"/>
</dbReference>
<dbReference type="PANTHER" id="PTHR22891">
    <property type="entry name" value="EUKARYOTIC TRANSLATION INITIATION FACTOR 2C"/>
    <property type="match status" value="1"/>
</dbReference>
<dbReference type="EMBL" id="NCKV01034716">
    <property type="protein sequence ID" value="RWS18764.1"/>
    <property type="molecule type" value="Genomic_DNA"/>
</dbReference>
<feature type="non-terminal residue" evidence="3">
    <location>
        <position position="217"/>
    </location>
</feature>
<feature type="domain" description="PAZ" evidence="1">
    <location>
        <begin position="109"/>
        <end position="168"/>
    </location>
</feature>
<organism evidence="3 4">
    <name type="scientific">Leptotrombidium deliense</name>
    <dbReference type="NCBI Taxonomy" id="299467"/>
    <lineage>
        <taxon>Eukaryota</taxon>
        <taxon>Metazoa</taxon>
        <taxon>Ecdysozoa</taxon>
        <taxon>Arthropoda</taxon>
        <taxon>Chelicerata</taxon>
        <taxon>Arachnida</taxon>
        <taxon>Acari</taxon>
        <taxon>Acariformes</taxon>
        <taxon>Trombidiformes</taxon>
        <taxon>Prostigmata</taxon>
        <taxon>Anystina</taxon>
        <taxon>Parasitengona</taxon>
        <taxon>Trombiculoidea</taxon>
        <taxon>Trombiculidae</taxon>
        <taxon>Leptotrombidium</taxon>
    </lineage>
</organism>
<accession>A0A443RU44</accession>
<dbReference type="Pfam" id="PF02170">
    <property type="entry name" value="PAZ"/>
    <property type="match status" value="1"/>
</dbReference>
<keyword evidence="4" id="KW-1185">Reference proteome</keyword>
<evidence type="ECO:0000259" key="1">
    <source>
        <dbReference type="Pfam" id="PF02170"/>
    </source>
</evidence>
<dbReference type="VEuPathDB" id="VectorBase:LDEU013276"/>
<name>A0A443RU44_9ACAR</name>
<comment type="caution">
    <text evidence="3">The sequence shown here is derived from an EMBL/GenBank/DDBJ whole genome shotgun (WGS) entry which is preliminary data.</text>
</comment>
<dbReference type="GO" id="GO:0003723">
    <property type="term" value="F:RNA binding"/>
    <property type="evidence" value="ECO:0007669"/>
    <property type="project" value="InterPro"/>
</dbReference>
<dbReference type="Gene3D" id="2.170.260.10">
    <property type="entry name" value="paz domain"/>
    <property type="match status" value="1"/>
</dbReference>
<dbReference type="InterPro" id="IPR003100">
    <property type="entry name" value="PAZ_dom"/>
</dbReference>
<keyword evidence="3" id="KW-0396">Initiation factor</keyword>
<evidence type="ECO:0000313" key="4">
    <source>
        <dbReference type="Proteomes" id="UP000288716"/>
    </source>
</evidence>
<dbReference type="AlphaFoldDB" id="A0A443RU44"/>
<dbReference type="InterPro" id="IPR014811">
    <property type="entry name" value="ArgoL1"/>
</dbReference>
<gene>
    <name evidence="3" type="ORF">B4U80_12429</name>
</gene>
<dbReference type="InterPro" id="IPR036085">
    <property type="entry name" value="PAZ_dom_sf"/>
</dbReference>
<evidence type="ECO:0000313" key="3">
    <source>
        <dbReference type="EMBL" id="RWS18764.1"/>
    </source>
</evidence>
<dbReference type="OrthoDB" id="10252740at2759"/>
<reference evidence="3 4" key="1">
    <citation type="journal article" date="2018" name="Gigascience">
        <title>Genomes of trombidid mites reveal novel predicted allergens and laterally-transferred genes associated with secondary metabolism.</title>
        <authorList>
            <person name="Dong X."/>
            <person name="Chaisiri K."/>
            <person name="Xia D."/>
            <person name="Armstrong S.D."/>
            <person name="Fang Y."/>
            <person name="Donnelly M.J."/>
            <person name="Kadowaki T."/>
            <person name="McGarry J.W."/>
            <person name="Darby A.C."/>
            <person name="Makepeace B.L."/>
        </authorList>
    </citation>
    <scope>NUCLEOTIDE SEQUENCE [LARGE SCALE GENOMIC DNA]</scope>
    <source>
        <strain evidence="3">UoL-UT</strain>
    </source>
</reference>
<keyword evidence="3" id="KW-0648">Protein biosynthesis</keyword>
<dbReference type="GO" id="GO:0003743">
    <property type="term" value="F:translation initiation factor activity"/>
    <property type="evidence" value="ECO:0007669"/>
    <property type="project" value="UniProtKB-KW"/>
</dbReference>
<evidence type="ECO:0000259" key="2">
    <source>
        <dbReference type="Pfam" id="PF08699"/>
    </source>
</evidence>
<feature type="non-terminal residue" evidence="3">
    <location>
        <position position="1"/>
    </location>
</feature>
<dbReference type="Proteomes" id="UP000288716">
    <property type="component" value="Unassembled WGS sequence"/>
</dbReference>
<dbReference type="Pfam" id="PF08699">
    <property type="entry name" value="ArgoL1"/>
    <property type="match status" value="1"/>
</dbReference>
<dbReference type="STRING" id="299467.A0A443RU44"/>
<protein>
    <submittedName>
        <fullName evidence="3">Translation initiation factor 2C-like protein</fullName>
    </submittedName>
</protein>
<feature type="domain" description="Argonaute linker 1" evidence="2">
    <location>
        <begin position="29"/>
        <end position="73"/>
    </location>
</feature>
<dbReference type="SUPFAM" id="SSF101690">
    <property type="entry name" value="PAZ domain"/>
    <property type="match status" value="1"/>
</dbReference>
<sequence>GVQSADIVQFVDILLRFGPTKTRISVGAKLFNPAERDRRVQLPDFTELSFGFYPSARNCQHGFMLNVDRSTCVSHSSGDMLAALRDRIWNLYDLPVIPPKQIRELNKEFKDEKIVTKEKSVVTYFNEKYSKVKYPNLPIVDVGTKKKLEWYPVEVCELLPDQYVTKLQPPHVLSEITTAVTRQKPNTRFIEIKESVLNVIQKDGEPYLREFGMMLLP</sequence>
<proteinExistence type="predicted"/>